<organism evidence="3 4">
    <name type="scientific">Pyricularia grisea</name>
    <name type="common">Crabgrass-specific blast fungus</name>
    <name type="synonym">Magnaporthe grisea</name>
    <dbReference type="NCBI Taxonomy" id="148305"/>
    <lineage>
        <taxon>Eukaryota</taxon>
        <taxon>Fungi</taxon>
        <taxon>Dikarya</taxon>
        <taxon>Ascomycota</taxon>
        <taxon>Pezizomycotina</taxon>
        <taxon>Sordariomycetes</taxon>
        <taxon>Sordariomycetidae</taxon>
        <taxon>Magnaporthales</taxon>
        <taxon>Pyriculariaceae</taxon>
        <taxon>Pyricularia</taxon>
    </lineage>
</organism>
<keyword evidence="1" id="KW-0812">Transmembrane</keyword>
<protein>
    <recommendedName>
        <fullName evidence="2">DUF6594 domain-containing protein</fullName>
    </recommendedName>
</protein>
<sequence>MDSASTSQGSVKGIMSNSGTEHKDMLGAFRKHWQVATADNNLTLHGFRRFKTTHLLNLRFLEDEIAQLDHDIYQTALSMDIEPLGTDRLGLNSCKQKSKLPPPETVINRDMVIKLRDLLQSYDDALISFNQIMAMETFSLIDDEKQSRLRTELTLEEIYKTRLLRADLDPRSHTDPFQRQIHKWFRAFQLQRQANNFTGQAESPLPRPSKSPIYRNSILISEICGRIITILITILFLILPLALLSQEIDKRKQLIIVSIFILFFALIVAMALKMPSYQIMAVCAAYAAVLSTFVS</sequence>
<evidence type="ECO:0000259" key="2">
    <source>
        <dbReference type="Pfam" id="PF20237"/>
    </source>
</evidence>
<name>A0A6P8AXE0_PYRGI</name>
<dbReference type="RefSeq" id="XP_030979581.1">
    <property type="nucleotide sequence ID" value="XM_031130061.1"/>
</dbReference>
<dbReference type="PANTHER" id="PTHR34502:SF5">
    <property type="entry name" value="DUF6594 DOMAIN-CONTAINING PROTEIN"/>
    <property type="match status" value="1"/>
</dbReference>
<reference evidence="3 4" key="1">
    <citation type="journal article" date="2019" name="Mol. Biol. Evol.">
        <title>Blast fungal genomes show frequent chromosomal changes, gene gains and losses, and effector gene turnover.</title>
        <authorList>
            <person name="Gomez Luciano L.B."/>
            <person name="Jason Tsai I."/>
            <person name="Chuma I."/>
            <person name="Tosa Y."/>
            <person name="Chen Y.H."/>
            <person name="Li J.Y."/>
            <person name="Li M.Y."/>
            <person name="Jade Lu M.Y."/>
            <person name="Nakayashiki H."/>
            <person name="Li W.H."/>
        </authorList>
    </citation>
    <scope>NUCLEOTIDE SEQUENCE [LARGE SCALE GENOMIC DNA]</scope>
    <source>
        <strain evidence="3 4">NI907</strain>
    </source>
</reference>
<proteinExistence type="predicted"/>
<keyword evidence="3" id="KW-1185">Reference proteome</keyword>
<evidence type="ECO:0000313" key="3">
    <source>
        <dbReference type="Proteomes" id="UP000515153"/>
    </source>
</evidence>
<accession>A0A6P8AXE0</accession>
<keyword evidence="1" id="KW-1133">Transmembrane helix</keyword>
<dbReference type="PANTHER" id="PTHR34502">
    <property type="entry name" value="DUF6594 DOMAIN-CONTAINING PROTEIN-RELATED"/>
    <property type="match status" value="1"/>
</dbReference>
<gene>
    <name evidence="4" type="ORF">PgNI_10085</name>
</gene>
<feature type="transmembrane region" description="Helical" evidence="1">
    <location>
        <begin position="277"/>
        <end position="294"/>
    </location>
</feature>
<dbReference type="Pfam" id="PF20237">
    <property type="entry name" value="DUF6594"/>
    <property type="match status" value="1"/>
</dbReference>
<feature type="transmembrane region" description="Helical" evidence="1">
    <location>
        <begin position="218"/>
        <end position="242"/>
    </location>
</feature>
<feature type="domain" description="DUF6594" evidence="2">
    <location>
        <begin position="40"/>
        <end position="290"/>
    </location>
</feature>
<reference evidence="4" key="3">
    <citation type="submission" date="2025-08" db="UniProtKB">
        <authorList>
            <consortium name="RefSeq"/>
        </authorList>
    </citation>
    <scope>IDENTIFICATION</scope>
    <source>
        <strain evidence="4">NI907</strain>
    </source>
</reference>
<evidence type="ECO:0000313" key="4">
    <source>
        <dbReference type="RefSeq" id="XP_030979581.1"/>
    </source>
</evidence>
<dbReference type="GeneID" id="41964969"/>
<dbReference type="InterPro" id="IPR046529">
    <property type="entry name" value="DUF6594"/>
</dbReference>
<evidence type="ECO:0000256" key="1">
    <source>
        <dbReference type="SAM" id="Phobius"/>
    </source>
</evidence>
<keyword evidence="1" id="KW-0472">Membrane</keyword>
<dbReference type="KEGG" id="pgri:PgNI_10085"/>
<dbReference type="AlphaFoldDB" id="A0A6P8AXE0"/>
<dbReference type="Proteomes" id="UP000515153">
    <property type="component" value="Chromosome VII"/>
</dbReference>
<feature type="transmembrane region" description="Helical" evidence="1">
    <location>
        <begin position="254"/>
        <end position="271"/>
    </location>
</feature>
<reference evidence="4" key="2">
    <citation type="submission" date="2019-10" db="EMBL/GenBank/DDBJ databases">
        <authorList>
            <consortium name="NCBI Genome Project"/>
        </authorList>
    </citation>
    <scope>NUCLEOTIDE SEQUENCE</scope>
    <source>
        <strain evidence="4">NI907</strain>
    </source>
</reference>
<dbReference type="OrthoDB" id="3546297at2759"/>